<keyword evidence="14" id="KW-0547">Nucleotide-binding</keyword>
<evidence type="ECO:0000313" key="16">
    <source>
        <dbReference type="EMBL" id="MBK5927637.1"/>
    </source>
</evidence>
<dbReference type="AlphaFoldDB" id="A0A934TKS7"/>
<dbReference type="CDD" id="cd02801">
    <property type="entry name" value="DUS_like_FMN"/>
    <property type="match status" value="1"/>
</dbReference>
<keyword evidence="9 12" id="KW-0560">Oxidoreductase</keyword>
<evidence type="ECO:0000256" key="3">
    <source>
        <dbReference type="ARBA" id="ARBA00022555"/>
    </source>
</evidence>
<dbReference type="Proteomes" id="UP000706333">
    <property type="component" value="Unassembled WGS sequence"/>
</dbReference>
<dbReference type="EC" id="1.3.1.-" evidence="12"/>
<comment type="caution">
    <text evidence="16">The sequence shown here is derived from an EMBL/GenBank/DDBJ whole genome shotgun (WGS) entry which is preliminary data.</text>
</comment>
<evidence type="ECO:0000259" key="15">
    <source>
        <dbReference type="Pfam" id="PF01207"/>
    </source>
</evidence>
<name>A0A934TKS7_9RHOB</name>
<dbReference type="GO" id="GO:0000049">
    <property type="term" value="F:tRNA binding"/>
    <property type="evidence" value="ECO:0007669"/>
    <property type="project" value="UniProtKB-KW"/>
</dbReference>
<dbReference type="PIRSF" id="PIRSF006621">
    <property type="entry name" value="Dus"/>
    <property type="match status" value="1"/>
</dbReference>
<dbReference type="InterPro" id="IPR001269">
    <property type="entry name" value="DUS_fam"/>
</dbReference>
<accession>A0A934TKS7</accession>
<feature type="binding site" evidence="14">
    <location>
        <position position="85"/>
    </location>
    <ligand>
        <name>FMN</name>
        <dbReference type="ChEBI" id="CHEBI:58210"/>
    </ligand>
</feature>
<evidence type="ECO:0000256" key="6">
    <source>
        <dbReference type="ARBA" id="ARBA00022694"/>
    </source>
</evidence>
<feature type="domain" description="DUS-like FMN-binding" evidence="15">
    <location>
        <begin position="29"/>
        <end position="323"/>
    </location>
</feature>
<evidence type="ECO:0000256" key="12">
    <source>
        <dbReference type="PIRNR" id="PIRNR006621"/>
    </source>
</evidence>
<evidence type="ECO:0000256" key="1">
    <source>
        <dbReference type="ARBA" id="ARBA00001917"/>
    </source>
</evidence>
<feature type="binding site" evidence="14">
    <location>
        <position position="184"/>
    </location>
    <ligand>
        <name>FMN</name>
        <dbReference type="ChEBI" id="CHEBI:58210"/>
    </ligand>
</feature>
<evidence type="ECO:0000256" key="5">
    <source>
        <dbReference type="ARBA" id="ARBA00022643"/>
    </source>
</evidence>
<dbReference type="PANTHER" id="PTHR45846:SF1">
    <property type="entry name" value="TRNA-DIHYDROURIDINE(47) SYNTHASE [NAD(P)(+)]-LIKE"/>
    <property type="match status" value="1"/>
</dbReference>
<feature type="active site" description="Proton donor" evidence="13">
    <location>
        <position position="115"/>
    </location>
</feature>
<keyword evidence="17" id="KW-1185">Reference proteome</keyword>
<dbReference type="GO" id="GO:0050660">
    <property type="term" value="F:flavin adenine dinucleotide binding"/>
    <property type="evidence" value="ECO:0007669"/>
    <property type="project" value="InterPro"/>
</dbReference>
<gene>
    <name evidence="16" type="ORF">CCR87_09910</name>
</gene>
<dbReference type="Gene3D" id="1.10.1200.80">
    <property type="entry name" value="Putative flavin oxidoreducatase, domain 2"/>
    <property type="match status" value="1"/>
</dbReference>
<keyword evidence="3" id="KW-0820">tRNA-binding</keyword>
<proteinExistence type="inferred from homology"/>
<evidence type="ECO:0000256" key="2">
    <source>
        <dbReference type="ARBA" id="ARBA00002790"/>
    </source>
</evidence>
<dbReference type="EMBL" id="NHSD01000265">
    <property type="protein sequence ID" value="MBK5927637.1"/>
    <property type="molecule type" value="Genomic_DNA"/>
</dbReference>
<evidence type="ECO:0000313" key="17">
    <source>
        <dbReference type="Proteomes" id="UP000706333"/>
    </source>
</evidence>
<protein>
    <recommendedName>
        <fullName evidence="12">tRNA-dihydrouridine synthase</fullName>
        <ecNumber evidence="12">1.3.1.-</ecNumber>
    </recommendedName>
</protein>
<sequence>MPRASRTRIGQVAALLADLDAEQGRAVALAPMAGITDLPFRRLALGLGTPVVVSEMVASAEMVVGGVQARARAALGLGCAATVVQIAGRDPQVMAEAARRVADLGAGVIDINMGCPARKVTGGAAGSGLLRDPDRALRIIEAVAGAVAVPVTLKTRLGWDDDCATVAPLLDRAVAAGVARVTLHGRTRCAFYTGHADWAAVGRRTAGLAVPVLVNGDIDGVAAARAALAASGAAGVMVGRAARGRPWLPGQIAAALAGRPVPAAPTGGALVDLVAGHHAAMLAFYGRDLGLRVARKHLGWYADAAGVPAALRSALLTAGSEGEVHALLPRAFAASERHAA</sequence>
<comment type="catalytic activity">
    <reaction evidence="11">
        <text>a 5,6-dihydrouridine in tRNA + NAD(+) = a uridine in tRNA + NADH + H(+)</text>
        <dbReference type="Rhea" id="RHEA:54452"/>
        <dbReference type="Rhea" id="RHEA-COMP:13339"/>
        <dbReference type="Rhea" id="RHEA-COMP:13887"/>
        <dbReference type="ChEBI" id="CHEBI:15378"/>
        <dbReference type="ChEBI" id="CHEBI:57540"/>
        <dbReference type="ChEBI" id="CHEBI:57945"/>
        <dbReference type="ChEBI" id="CHEBI:65315"/>
        <dbReference type="ChEBI" id="CHEBI:74443"/>
    </reaction>
</comment>
<evidence type="ECO:0000256" key="4">
    <source>
        <dbReference type="ARBA" id="ARBA00022630"/>
    </source>
</evidence>
<dbReference type="InterPro" id="IPR035587">
    <property type="entry name" value="DUS-like_FMN-bd"/>
</dbReference>
<comment type="cofactor">
    <cofactor evidence="1 12 14">
        <name>FMN</name>
        <dbReference type="ChEBI" id="CHEBI:58210"/>
    </cofactor>
</comment>
<dbReference type="SUPFAM" id="SSF51395">
    <property type="entry name" value="FMN-linked oxidoreductases"/>
    <property type="match status" value="1"/>
</dbReference>
<evidence type="ECO:0000256" key="8">
    <source>
        <dbReference type="ARBA" id="ARBA00022884"/>
    </source>
</evidence>
<reference evidence="16" key="1">
    <citation type="submission" date="2017-05" db="EMBL/GenBank/DDBJ databases">
        <authorList>
            <person name="Imhoff J.F."/>
            <person name="Rahn T."/>
            <person name="Kuenzel S."/>
            <person name="Neulinger S.C."/>
        </authorList>
    </citation>
    <scope>NUCLEOTIDE SEQUENCE</scope>
    <source>
        <strain evidence="16">LMG 28126</strain>
    </source>
</reference>
<evidence type="ECO:0000256" key="9">
    <source>
        <dbReference type="ARBA" id="ARBA00023002"/>
    </source>
</evidence>
<keyword evidence="6 12" id="KW-0819">tRNA processing</keyword>
<dbReference type="PROSITE" id="PS01136">
    <property type="entry name" value="UPF0034"/>
    <property type="match status" value="1"/>
</dbReference>
<organism evidence="16 17">
    <name type="scientific">Rhodobaculum claviforme</name>
    <dbReference type="NCBI Taxonomy" id="1549854"/>
    <lineage>
        <taxon>Bacteria</taxon>
        <taxon>Pseudomonadati</taxon>
        <taxon>Pseudomonadota</taxon>
        <taxon>Alphaproteobacteria</taxon>
        <taxon>Rhodobacterales</taxon>
        <taxon>Paracoccaceae</taxon>
        <taxon>Rhodobaculum</taxon>
    </lineage>
</organism>
<evidence type="ECO:0000256" key="11">
    <source>
        <dbReference type="ARBA" id="ARBA00048802"/>
    </source>
</evidence>
<dbReference type="InterPro" id="IPR018517">
    <property type="entry name" value="tRNA_hU_synthase_CS"/>
</dbReference>
<evidence type="ECO:0000256" key="10">
    <source>
        <dbReference type="ARBA" id="ARBA00048205"/>
    </source>
</evidence>
<feature type="binding site" evidence="14">
    <location>
        <begin position="31"/>
        <end position="33"/>
    </location>
    <ligand>
        <name>FMN</name>
        <dbReference type="ChEBI" id="CHEBI:58210"/>
    </ligand>
</feature>
<comment type="similarity">
    <text evidence="12">Belongs to the dus family.</text>
</comment>
<comment type="function">
    <text evidence="2 12">Catalyzes the synthesis of 5,6-dihydrouridine (D), a modified base found in the D-loop of most tRNAs, via the reduction of the C5-C6 double bond in target uridines.</text>
</comment>
<dbReference type="Pfam" id="PF01207">
    <property type="entry name" value="Dus"/>
    <property type="match status" value="1"/>
</dbReference>
<dbReference type="GO" id="GO:0017150">
    <property type="term" value="F:tRNA dihydrouridine synthase activity"/>
    <property type="evidence" value="ECO:0007669"/>
    <property type="project" value="InterPro"/>
</dbReference>
<keyword evidence="4 12" id="KW-0285">Flavoprotein</keyword>
<evidence type="ECO:0000256" key="13">
    <source>
        <dbReference type="PIRSR" id="PIRSR006621-1"/>
    </source>
</evidence>
<reference evidence="16" key="2">
    <citation type="journal article" date="2020" name="Microorganisms">
        <title>Osmotic Adaptation and Compatible Solute Biosynthesis of Phototrophic Bacteria as Revealed from Genome Analyses.</title>
        <authorList>
            <person name="Imhoff J.F."/>
            <person name="Rahn T."/>
            <person name="Kunzel S."/>
            <person name="Keller A."/>
            <person name="Neulinger S.C."/>
        </authorList>
    </citation>
    <scope>NUCLEOTIDE SEQUENCE</scope>
    <source>
        <strain evidence="16">LMG 28126</strain>
    </source>
</reference>
<feature type="binding site" evidence="14">
    <location>
        <position position="154"/>
    </location>
    <ligand>
        <name>FMN</name>
        <dbReference type="ChEBI" id="CHEBI:58210"/>
    </ligand>
</feature>
<evidence type="ECO:0000256" key="14">
    <source>
        <dbReference type="PIRSR" id="PIRSR006621-2"/>
    </source>
</evidence>
<evidence type="ECO:0000256" key="7">
    <source>
        <dbReference type="ARBA" id="ARBA00022857"/>
    </source>
</evidence>
<dbReference type="PANTHER" id="PTHR45846">
    <property type="entry name" value="TRNA-DIHYDROURIDINE(47) SYNTHASE [NAD(P)(+)]-LIKE"/>
    <property type="match status" value="1"/>
</dbReference>
<feature type="binding site" evidence="14">
    <location>
        <begin position="239"/>
        <end position="240"/>
    </location>
    <ligand>
        <name>FMN</name>
        <dbReference type="ChEBI" id="CHEBI:58210"/>
    </ligand>
</feature>
<keyword evidence="8" id="KW-0694">RNA-binding</keyword>
<dbReference type="Gene3D" id="3.20.20.70">
    <property type="entry name" value="Aldolase class I"/>
    <property type="match status" value="1"/>
</dbReference>
<dbReference type="InterPro" id="IPR013785">
    <property type="entry name" value="Aldolase_TIM"/>
</dbReference>
<keyword evidence="5 12" id="KW-0288">FMN</keyword>
<comment type="catalytic activity">
    <reaction evidence="10">
        <text>a 5,6-dihydrouridine in tRNA + NADP(+) = a uridine in tRNA + NADPH + H(+)</text>
        <dbReference type="Rhea" id="RHEA:23624"/>
        <dbReference type="Rhea" id="RHEA-COMP:13339"/>
        <dbReference type="Rhea" id="RHEA-COMP:13887"/>
        <dbReference type="ChEBI" id="CHEBI:15378"/>
        <dbReference type="ChEBI" id="CHEBI:57783"/>
        <dbReference type="ChEBI" id="CHEBI:58349"/>
        <dbReference type="ChEBI" id="CHEBI:65315"/>
        <dbReference type="ChEBI" id="CHEBI:74443"/>
    </reaction>
</comment>
<keyword evidence="7" id="KW-0521">NADP</keyword>
<dbReference type="InterPro" id="IPR024036">
    <property type="entry name" value="tRNA-dHydroUridine_Synthase_C"/>
</dbReference>